<evidence type="ECO:0000313" key="1">
    <source>
        <dbReference type="EMBL" id="KAI3740855.1"/>
    </source>
</evidence>
<keyword evidence="2" id="KW-1185">Reference proteome</keyword>
<accession>A0ACB9D333</accession>
<organism evidence="1 2">
    <name type="scientific">Cichorium intybus</name>
    <name type="common">Chicory</name>
    <dbReference type="NCBI Taxonomy" id="13427"/>
    <lineage>
        <taxon>Eukaryota</taxon>
        <taxon>Viridiplantae</taxon>
        <taxon>Streptophyta</taxon>
        <taxon>Embryophyta</taxon>
        <taxon>Tracheophyta</taxon>
        <taxon>Spermatophyta</taxon>
        <taxon>Magnoliopsida</taxon>
        <taxon>eudicotyledons</taxon>
        <taxon>Gunneridae</taxon>
        <taxon>Pentapetalae</taxon>
        <taxon>asterids</taxon>
        <taxon>campanulids</taxon>
        <taxon>Asterales</taxon>
        <taxon>Asteraceae</taxon>
        <taxon>Cichorioideae</taxon>
        <taxon>Cichorieae</taxon>
        <taxon>Cichoriinae</taxon>
        <taxon>Cichorium</taxon>
    </lineage>
</organism>
<name>A0ACB9D333_CICIN</name>
<sequence length="105" mass="11526">MNCIVCPDEGCLPDGASPLTGDGCLVVPIRGKMALKITMESTSFENASYAWCLFLLVKSIPLLVLLKLVQFLGFYILAKEVAAEMNMDGIGIFQRSRMPNHLPTF</sequence>
<evidence type="ECO:0000313" key="2">
    <source>
        <dbReference type="Proteomes" id="UP001055811"/>
    </source>
</evidence>
<proteinExistence type="predicted"/>
<protein>
    <submittedName>
        <fullName evidence="1">Uncharacterized protein</fullName>
    </submittedName>
</protein>
<comment type="caution">
    <text evidence="1">The sequence shown here is derived from an EMBL/GenBank/DDBJ whole genome shotgun (WGS) entry which is preliminary data.</text>
</comment>
<dbReference type="Proteomes" id="UP001055811">
    <property type="component" value="Linkage Group LG05"/>
</dbReference>
<dbReference type="EMBL" id="CM042013">
    <property type="protein sequence ID" value="KAI3740855.1"/>
    <property type="molecule type" value="Genomic_DNA"/>
</dbReference>
<gene>
    <name evidence="1" type="ORF">L2E82_31329</name>
</gene>
<reference evidence="2" key="1">
    <citation type="journal article" date="2022" name="Mol. Ecol. Resour.">
        <title>The genomes of chicory, endive, great burdock and yacon provide insights into Asteraceae palaeo-polyploidization history and plant inulin production.</title>
        <authorList>
            <person name="Fan W."/>
            <person name="Wang S."/>
            <person name="Wang H."/>
            <person name="Wang A."/>
            <person name="Jiang F."/>
            <person name="Liu H."/>
            <person name="Zhao H."/>
            <person name="Xu D."/>
            <person name="Zhang Y."/>
        </authorList>
    </citation>
    <scope>NUCLEOTIDE SEQUENCE [LARGE SCALE GENOMIC DNA]</scope>
    <source>
        <strain evidence="2">cv. Punajuju</strain>
    </source>
</reference>
<reference evidence="1 2" key="2">
    <citation type="journal article" date="2022" name="Mol. Ecol. Resour.">
        <title>The genomes of chicory, endive, great burdock and yacon provide insights into Asteraceae paleo-polyploidization history and plant inulin production.</title>
        <authorList>
            <person name="Fan W."/>
            <person name="Wang S."/>
            <person name="Wang H."/>
            <person name="Wang A."/>
            <person name="Jiang F."/>
            <person name="Liu H."/>
            <person name="Zhao H."/>
            <person name="Xu D."/>
            <person name="Zhang Y."/>
        </authorList>
    </citation>
    <scope>NUCLEOTIDE SEQUENCE [LARGE SCALE GENOMIC DNA]</scope>
    <source>
        <strain evidence="2">cv. Punajuju</strain>
        <tissue evidence="1">Leaves</tissue>
    </source>
</reference>